<dbReference type="Gene3D" id="1.10.287.1260">
    <property type="match status" value="1"/>
</dbReference>
<dbReference type="Gene3D" id="3.30.70.100">
    <property type="match status" value="1"/>
</dbReference>
<dbReference type="PANTHER" id="PTHR30221">
    <property type="entry name" value="SMALL-CONDUCTANCE MECHANOSENSITIVE CHANNEL"/>
    <property type="match status" value="1"/>
</dbReference>
<dbReference type="GO" id="GO:0005886">
    <property type="term" value="C:plasma membrane"/>
    <property type="evidence" value="ECO:0007669"/>
    <property type="project" value="UniProtKB-SubCell"/>
</dbReference>
<dbReference type="GO" id="GO:0008381">
    <property type="term" value="F:mechanosensitive monoatomic ion channel activity"/>
    <property type="evidence" value="ECO:0007669"/>
    <property type="project" value="InterPro"/>
</dbReference>
<evidence type="ECO:0000256" key="5">
    <source>
        <dbReference type="ARBA" id="ARBA00022989"/>
    </source>
</evidence>
<dbReference type="InterPro" id="IPR011014">
    <property type="entry name" value="MscS_channel_TM-2"/>
</dbReference>
<evidence type="ECO:0000256" key="2">
    <source>
        <dbReference type="ARBA" id="ARBA00008017"/>
    </source>
</evidence>
<dbReference type="InterPro" id="IPR023408">
    <property type="entry name" value="MscS_beta-dom_sf"/>
</dbReference>
<name>A0A9D1SJF9_9FIRM</name>
<comment type="subcellular location">
    <subcellularLocation>
        <location evidence="1">Cell membrane</location>
        <topology evidence="1">Multi-pass membrane protein</topology>
    </subcellularLocation>
</comment>
<dbReference type="InterPro" id="IPR011066">
    <property type="entry name" value="MscS_channel_C_sf"/>
</dbReference>
<dbReference type="InterPro" id="IPR006685">
    <property type="entry name" value="MscS_channel_2nd"/>
</dbReference>
<dbReference type="Proteomes" id="UP000824110">
    <property type="component" value="Unassembled WGS sequence"/>
</dbReference>
<gene>
    <name evidence="9" type="ORF">IAB69_04465</name>
</gene>
<dbReference type="InterPro" id="IPR010920">
    <property type="entry name" value="LSM_dom_sf"/>
</dbReference>
<protein>
    <submittedName>
        <fullName evidence="9">Mechanosensitive ion channel</fullName>
    </submittedName>
</protein>
<dbReference type="SUPFAM" id="SSF82689">
    <property type="entry name" value="Mechanosensitive channel protein MscS (YggB), C-terminal domain"/>
    <property type="match status" value="1"/>
</dbReference>
<comment type="similarity">
    <text evidence="2">Belongs to the MscS (TC 1.A.23) family.</text>
</comment>
<evidence type="ECO:0000256" key="4">
    <source>
        <dbReference type="ARBA" id="ARBA00022692"/>
    </source>
</evidence>
<dbReference type="SUPFAM" id="SSF50182">
    <property type="entry name" value="Sm-like ribonucleoproteins"/>
    <property type="match status" value="1"/>
</dbReference>
<keyword evidence="6 7" id="KW-0472">Membrane</keyword>
<evidence type="ECO:0000256" key="7">
    <source>
        <dbReference type="SAM" id="Phobius"/>
    </source>
</evidence>
<evidence type="ECO:0000313" key="10">
    <source>
        <dbReference type="Proteomes" id="UP000824110"/>
    </source>
</evidence>
<keyword evidence="5 7" id="KW-1133">Transmembrane helix</keyword>
<organism evidence="9 10">
    <name type="scientific">Candidatus Coproplasma excrementigallinarum</name>
    <dbReference type="NCBI Taxonomy" id="2840747"/>
    <lineage>
        <taxon>Bacteria</taxon>
        <taxon>Bacillati</taxon>
        <taxon>Bacillota</taxon>
        <taxon>Clostridia</taxon>
        <taxon>Eubacteriales</taxon>
        <taxon>Candidatus Coproplasma</taxon>
    </lineage>
</organism>
<evidence type="ECO:0000256" key="1">
    <source>
        <dbReference type="ARBA" id="ARBA00004651"/>
    </source>
</evidence>
<dbReference type="Gene3D" id="2.30.30.60">
    <property type="match status" value="1"/>
</dbReference>
<evidence type="ECO:0000259" key="8">
    <source>
        <dbReference type="Pfam" id="PF00924"/>
    </source>
</evidence>
<evidence type="ECO:0000313" key="9">
    <source>
        <dbReference type="EMBL" id="HIU61882.1"/>
    </source>
</evidence>
<comment type="caution">
    <text evidence="9">The sequence shown here is derived from an EMBL/GenBank/DDBJ whole genome shotgun (WGS) entry which is preliminary data.</text>
</comment>
<reference evidence="9" key="2">
    <citation type="journal article" date="2021" name="PeerJ">
        <title>Extensive microbial diversity within the chicken gut microbiome revealed by metagenomics and culture.</title>
        <authorList>
            <person name="Gilroy R."/>
            <person name="Ravi A."/>
            <person name="Getino M."/>
            <person name="Pursley I."/>
            <person name="Horton D.L."/>
            <person name="Alikhan N.F."/>
            <person name="Baker D."/>
            <person name="Gharbi K."/>
            <person name="Hall N."/>
            <person name="Watson M."/>
            <person name="Adriaenssens E.M."/>
            <person name="Foster-Nyarko E."/>
            <person name="Jarju S."/>
            <person name="Secka A."/>
            <person name="Antonio M."/>
            <person name="Oren A."/>
            <person name="Chaudhuri R.R."/>
            <person name="La Ragione R."/>
            <person name="Hildebrand F."/>
            <person name="Pallen M.J."/>
        </authorList>
    </citation>
    <scope>NUCLEOTIDE SEQUENCE</scope>
    <source>
        <strain evidence="9">CHK195-12923</strain>
    </source>
</reference>
<keyword evidence="3" id="KW-1003">Cell membrane</keyword>
<feature type="transmembrane region" description="Helical" evidence="7">
    <location>
        <begin position="88"/>
        <end position="119"/>
    </location>
</feature>
<evidence type="ECO:0000256" key="6">
    <source>
        <dbReference type="ARBA" id="ARBA00023136"/>
    </source>
</evidence>
<proteinExistence type="inferred from homology"/>
<dbReference type="PANTHER" id="PTHR30221:SF1">
    <property type="entry name" value="SMALL-CONDUCTANCE MECHANOSENSITIVE CHANNEL"/>
    <property type="match status" value="1"/>
</dbReference>
<keyword evidence="4 7" id="KW-0812">Transmembrane</keyword>
<reference evidence="9" key="1">
    <citation type="submission" date="2020-10" db="EMBL/GenBank/DDBJ databases">
        <authorList>
            <person name="Gilroy R."/>
        </authorList>
    </citation>
    <scope>NUCLEOTIDE SEQUENCE</scope>
    <source>
        <strain evidence="9">CHK195-12923</strain>
    </source>
</reference>
<dbReference type="Pfam" id="PF00924">
    <property type="entry name" value="MS_channel_2nd"/>
    <property type="match status" value="1"/>
</dbReference>
<evidence type="ECO:0000256" key="3">
    <source>
        <dbReference type="ARBA" id="ARBA00022475"/>
    </source>
</evidence>
<feature type="transmembrane region" description="Helical" evidence="7">
    <location>
        <begin position="20"/>
        <end position="40"/>
    </location>
</feature>
<accession>A0A9D1SJF9</accession>
<dbReference type="SUPFAM" id="SSF82861">
    <property type="entry name" value="Mechanosensitive channel protein MscS (YggB), transmembrane region"/>
    <property type="match status" value="1"/>
</dbReference>
<dbReference type="AlphaFoldDB" id="A0A9D1SJF9"/>
<sequence>MEEFLKAVKDFFSNFAYEGGLVIVRAVAFALLGLVVLKLVQMITRRAVLRSKLDNAAATFVISIITVILYIALVIVVVSALGLSAAGIIAAFSAIALAVALALQNSLASLANGVIIIFTKPFKKGDTIMINGYEGTVQDIRLFNTKILTFNNEEVIIPNSDVLSETLVNESNMPLRRVELPFFISYSADASKVRECILKKLSEREEILNTPEPFVTFDSFGETCVRCTAYAWSVVETYSGAKNAVKEIIYSAIRQYSAEPSMRRINVVGGTENSKGGDGNV</sequence>
<feature type="domain" description="Mechanosensitive ion channel MscS" evidence="8">
    <location>
        <begin position="105"/>
        <end position="171"/>
    </location>
</feature>
<dbReference type="EMBL" id="DVNE01000042">
    <property type="protein sequence ID" value="HIU61882.1"/>
    <property type="molecule type" value="Genomic_DNA"/>
</dbReference>
<feature type="transmembrane region" description="Helical" evidence="7">
    <location>
        <begin position="60"/>
        <end position="82"/>
    </location>
</feature>
<dbReference type="InterPro" id="IPR045275">
    <property type="entry name" value="MscS_archaea/bacteria_type"/>
</dbReference>